<comment type="caution">
    <text evidence="3">The sequence shown here is derived from an EMBL/GenBank/DDBJ whole genome shotgun (WGS) entry which is preliminary data.</text>
</comment>
<gene>
    <name evidence="3" type="ORF">DK847_11050</name>
</gene>
<dbReference type="PANTHER" id="PTHR15462">
    <property type="entry name" value="SERINE PROTEASE"/>
    <property type="match status" value="1"/>
</dbReference>
<reference evidence="4" key="1">
    <citation type="submission" date="2018-06" db="EMBL/GenBank/DDBJ databases">
        <title>Aestuariibacter litoralis strain KCTC 52945T.</title>
        <authorList>
            <person name="Li X."/>
            <person name="Salam N."/>
            <person name="Li J.-L."/>
            <person name="Chen Y.-M."/>
            <person name="Yang Z.-W."/>
            <person name="Zhang L.-Y."/>
            <person name="Han M.-X."/>
            <person name="Xiao M."/>
            <person name="Li W.-J."/>
        </authorList>
    </citation>
    <scope>NUCLEOTIDE SEQUENCE [LARGE SCALE GENOMIC DNA]</scope>
    <source>
        <strain evidence="4">KCTC 52945</strain>
    </source>
</reference>
<name>A0A2W2AWH7_9HYPH</name>
<proteinExistence type="predicted"/>
<dbReference type="EMBL" id="QKVK01000004">
    <property type="protein sequence ID" value="PZF76980.1"/>
    <property type="molecule type" value="Genomic_DNA"/>
</dbReference>
<keyword evidence="1" id="KW-0732">Signal</keyword>
<evidence type="ECO:0000259" key="2">
    <source>
        <dbReference type="PROSITE" id="PS50240"/>
    </source>
</evidence>
<organism evidence="3 4">
    <name type="scientific">Aestuariivirga litoralis</name>
    <dbReference type="NCBI Taxonomy" id="2650924"/>
    <lineage>
        <taxon>Bacteria</taxon>
        <taxon>Pseudomonadati</taxon>
        <taxon>Pseudomonadota</taxon>
        <taxon>Alphaproteobacteria</taxon>
        <taxon>Hyphomicrobiales</taxon>
        <taxon>Aestuariivirgaceae</taxon>
        <taxon>Aestuariivirga</taxon>
    </lineage>
</organism>
<dbReference type="PROSITE" id="PS50240">
    <property type="entry name" value="TRYPSIN_DOM"/>
    <property type="match status" value="1"/>
</dbReference>
<evidence type="ECO:0000313" key="3">
    <source>
        <dbReference type="EMBL" id="PZF76980.1"/>
    </source>
</evidence>
<evidence type="ECO:0000313" key="4">
    <source>
        <dbReference type="Proteomes" id="UP000248795"/>
    </source>
</evidence>
<dbReference type="InterPro" id="IPR043504">
    <property type="entry name" value="Peptidase_S1_PA_chymotrypsin"/>
</dbReference>
<sequence>MGATAPPHTIEEAAAMLSKFAKSIIPLCAGALLWSAAAEAASPLTLTVSGSVKMPAKGSKIPTKLPRTTLQAFPVEGTTNDITPISGKASAAGRKANRAGVAPMAYGISSEKWPYSASRVASTTNSLGTSALENPVTAAPYRQTGLMLMDFQDGTYQCTASLILPNVLVTAAHCVQDYGLGAAGSAHNIQWIPANMGDPTDPAQRPFGVWTADRVVISDSYYNGTDTCARNAVGVVCNNDIAVIVLNRQAGDKAATILGDAYMYGWNGYSYIKSPAFKNLTVADITELGYPVAFDNGEQMQRNASFGKYTVSKGKATTTRKPLLNTQLGTPLTGGSSGGPWLVNFGTRPTVSSEASLGNDSLSNVVVGVTSWGYTATGYNVQGSSFFGQNYEFPLAAYGIYGGGNIGALVQAACTAVPEACLD</sequence>
<dbReference type="Pfam" id="PF00089">
    <property type="entry name" value="Trypsin"/>
    <property type="match status" value="1"/>
</dbReference>
<dbReference type="GO" id="GO:0006508">
    <property type="term" value="P:proteolysis"/>
    <property type="evidence" value="ECO:0007669"/>
    <property type="project" value="InterPro"/>
</dbReference>
<protein>
    <recommendedName>
        <fullName evidence="2">Peptidase S1 domain-containing protein</fullName>
    </recommendedName>
</protein>
<dbReference type="PROSITE" id="PS00134">
    <property type="entry name" value="TRYPSIN_HIS"/>
    <property type="match status" value="1"/>
</dbReference>
<dbReference type="Proteomes" id="UP000248795">
    <property type="component" value="Unassembled WGS sequence"/>
</dbReference>
<keyword evidence="4" id="KW-1185">Reference proteome</keyword>
<dbReference type="SUPFAM" id="SSF50494">
    <property type="entry name" value="Trypsin-like serine proteases"/>
    <property type="match status" value="1"/>
</dbReference>
<dbReference type="Gene3D" id="2.40.10.10">
    <property type="entry name" value="Trypsin-like serine proteases"/>
    <property type="match status" value="2"/>
</dbReference>
<accession>A0A2W2AWH7</accession>
<feature type="domain" description="Peptidase S1" evidence="2">
    <location>
        <begin position="104"/>
        <end position="423"/>
    </location>
</feature>
<dbReference type="InterPro" id="IPR050966">
    <property type="entry name" value="Glutamyl_endopeptidase"/>
</dbReference>
<dbReference type="InterPro" id="IPR009003">
    <property type="entry name" value="Peptidase_S1_PA"/>
</dbReference>
<dbReference type="InterPro" id="IPR001254">
    <property type="entry name" value="Trypsin_dom"/>
</dbReference>
<dbReference type="AlphaFoldDB" id="A0A2W2AWH7"/>
<evidence type="ECO:0000256" key="1">
    <source>
        <dbReference type="ARBA" id="ARBA00022729"/>
    </source>
</evidence>
<dbReference type="InterPro" id="IPR018114">
    <property type="entry name" value="TRYPSIN_HIS"/>
</dbReference>
<dbReference type="GO" id="GO:0004252">
    <property type="term" value="F:serine-type endopeptidase activity"/>
    <property type="evidence" value="ECO:0007669"/>
    <property type="project" value="InterPro"/>
</dbReference>